<evidence type="ECO:0000259" key="2">
    <source>
        <dbReference type="PROSITE" id="PS51724"/>
    </source>
</evidence>
<dbReference type="PANTHER" id="PTHR35894:SF1">
    <property type="entry name" value="PHOSPHORIBULOKINASE _ URIDINE KINASE FAMILY"/>
    <property type="match status" value="1"/>
</dbReference>
<dbReference type="InterPro" id="IPR052026">
    <property type="entry name" value="ExeA_AAA_ATPase_DNA-bind"/>
</dbReference>
<organism evidence="3 4">
    <name type="scientific">Thermodesulforhabdus norvegica</name>
    <dbReference type="NCBI Taxonomy" id="39841"/>
    <lineage>
        <taxon>Bacteria</taxon>
        <taxon>Pseudomonadati</taxon>
        <taxon>Thermodesulfobacteriota</taxon>
        <taxon>Syntrophobacteria</taxon>
        <taxon>Syntrophobacterales</taxon>
        <taxon>Thermodesulforhabdaceae</taxon>
        <taxon>Thermodesulforhabdus</taxon>
    </lineage>
</organism>
<dbReference type="InterPro" id="IPR036680">
    <property type="entry name" value="SPOR-like_sf"/>
</dbReference>
<dbReference type="Pfam" id="PF13401">
    <property type="entry name" value="AAA_22"/>
    <property type="match status" value="1"/>
</dbReference>
<dbReference type="InterPro" id="IPR003593">
    <property type="entry name" value="AAA+_ATPase"/>
</dbReference>
<dbReference type="PANTHER" id="PTHR35894">
    <property type="entry name" value="GENERAL SECRETION PATHWAY PROTEIN A-RELATED"/>
    <property type="match status" value="1"/>
</dbReference>
<keyword evidence="1" id="KW-0472">Membrane</keyword>
<dbReference type="Gene3D" id="3.40.50.300">
    <property type="entry name" value="P-loop containing nucleotide triphosphate hydrolases"/>
    <property type="match status" value="1"/>
</dbReference>
<gene>
    <name evidence="3" type="ORF">SAMN05660836_02687</name>
</gene>
<evidence type="ECO:0000313" key="3">
    <source>
        <dbReference type="EMBL" id="SFN10969.1"/>
    </source>
</evidence>
<dbReference type="InterPro" id="IPR027417">
    <property type="entry name" value="P-loop_NTPase"/>
</dbReference>
<dbReference type="SUPFAM" id="SSF110997">
    <property type="entry name" value="Sporulation related repeat"/>
    <property type="match status" value="1"/>
</dbReference>
<dbReference type="Pfam" id="PF05036">
    <property type="entry name" value="SPOR"/>
    <property type="match status" value="1"/>
</dbReference>
<dbReference type="InterPro" id="IPR007730">
    <property type="entry name" value="SPOR-like_dom"/>
</dbReference>
<dbReference type="RefSeq" id="WP_093396521.1">
    <property type="nucleotide sequence ID" value="NZ_FOUU01000016.1"/>
</dbReference>
<dbReference type="PROSITE" id="PS51724">
    <property type="entry name" value="SPOR"/>
    <property type="match status" value="1"/>
</dbReference>
<accession>A0A1I4WD99</accession>
<feature type="domain" description="SPOR" evidence="2">
    <location>
        <begin position="444"/>
        <end position="517"/>
    </location>
</feature>
<name>A0A1I4WD99_9BACT</name>
<evidence type="ECO:0000256" key="1">
    <source>
        <dbReference type="SAM" id="Phobius"/>
    </source>
</evidence>
<dbReference type="OrthoDB" id="9779230at2"/>
<dbReference type="Gene3D" id="3.30.70.1070">
    <property type="entry name" value="Sporulation related repeat"/>
    <property type="match status" value="1"/>
</dbReference>
<dbReference type="InterPro" id="IPR036779">
    <property type="entry name" value="LysM_dom_sf"/>
</dbReference>
<evidence type="ECO:0000313" key="4">
    <source>
        <dbReference type="Proteomes" id="UP000199611"/>
    </source>
</evidence>
<protein>
    <submittedName>
        <fullName evidence="3">Sporulation related domain-containing protein</fullName>
    </submittedName>
</protein>
<dbReference type="Gene3D" id="3.10.350.10">
    <property type="entry name" value="LysM domain"/>
    <property type="match status" value="1"/>
</dbReference>
<proteinExistence type="predicted"/>
<dbReference type="STRING" id="39841.SAMN05660836_02687"/>
<sequence>MYIKFFGLHKNPFTTLPDPAFFYESPDHREALAALQHGIDNDKGCMVVTGEVGTGKTTLARFLVNSLTDSVISIYIDYPFDSLIGLLKILADRIGVNFDRHENVVEMAAKIRERLLHLAQEGKKVVIIIDEAQNLSSESLEYVRLISNIHAENRRLLNIVLVGQNELGDKIKSEKMKPLFQRITIWKTLKPLNREETENYIRHRMLLAGSYEIPFTKGALKLIHKRTKGIPRLINLMCDGLLLLGYAENRRKISARMARQITRGELIPLETVRGNFFDARLLVVSLLCLALFFTIALLKKEVFFYRSVKASSPYVASPEKMVTLSPSLNINPDEVFKLDNIERAASIEVIENSPLRHFQGRFSDGKSQIIIPGNNAEALAKAKKIKVQPGDYLLKLIKEHYGKVNSTLLDLVRSANPGLKDINLIRSGQNLVFPGISEDTFIISDIEGRYFVHVFSSFTRDEAQDMLLKLKELSDSVFLRSFTEEGSTVYRVYVGPFDSYEDAIIAFRKIPKEHLPF</sequence>
<dbReference type="Proteomes" id="UP000199611">
    <property type="component" value="Unassembled WGS sequence"/>
</dbReference>
<keyword evidence="1" id="KW-1133">Transmembrane helix</keyword>
<feature type="transmembrane region" description="Helical" evidence="1">
    <location>
        <begin position="279"/>
        <end position="298"/>
    </location>
</feature>
<dbReference type="AlphaFoldDB" id="A0A1I4WD99"/>
<dbReference type="CDD" id="cd00009">
    <property type="entry name" value="AAA"/>
    <property type="match status" value="1"/>
</dbReference>
<dbReference type="GO" id="GO:0042834">
    <property type="term" value="F:peptidoglycan binding"/>
    <property type="evidence" value="ECO:0007669"/>
    <property type="project" value="InterPro"/>
</dbReference>
<reference evidence="4" key="1">
    <citation type="submission" date="2016-10" db="EMBL/GenBank/DDBJ databases">
        <authorList>
            <person name="Varghese N."/>
            <person name="Submissions S."/>
        </authorList>
    </citation>
    <scope>NUCLEOTIDE SEQUENCE [LARGE SCALE GENOMIC DNA]</scope>
    <source>
        <strain evidence="4">DSM 9990</strain>
    </source>
</reference>
<keyword evidence="4" id="KW-1185">Reference proteome</keyword>
<dbReference type="SMART" id="SM00382">
    <property type="entry name" value="AAA"/>
    <property type="match status" value="1"/>
</dbReference>
<dbReference type="EMBL" id="FOUU01000016">
    <property type="protein sequence ID" value="SFN10969.1"/>
    <property type="molecule type" value="Genomic_DNA"/>
</dbReference>
<dbReference type="InterPro" id="IPR049945">
    <property type="entry name" value="AAA_22"/>
</dbReference>
<dbReference type="SUPFAM" id="SSF52540">
    <property type="entry name" value="P-loop containing nucleoside triphosphate hydrolases"/>
    <property type="match status" value="1"/>
</dbReference>
<dbReference type="GO" id="GO:0016887">
    <property type="term" value="F:ATP hydrolysis activity"/>
    <property type="evidence" value="ECO:0007669"/>
    <property type="project" value="InterPro"/>
</dbReference>
<keyword evidence="1" id="KW-0812">Transmembrane</keyword>